<dbReference type="Proteomes" id="UP000238916">
    <property type="component" value="Unassembled WGS sequence"/>
</dbReference>
<name>A0A2U3KEV2_9FIRM</name>
<gene>
    <name evidence="1" type="ORF">SBF1_190021</name>
</gene>
<organism evidence="1 2">
    <name type="scientific">Candidatus Desulfosporosinus infrequens</name>
    <dbReference type="NCBI Taxonomy" id="2043169"/>
    <lineage>
        <taxon>Bacteria</taxon>
        <taxon>Bacillati</taxon>
        <taxon>Bacillota</taxon>
        <taxon>Clostridia</taxon>
        <taxon>Eubacteriales</taxon>
        <taxon>Desulfitobacteriaceae</taxon>
        <taxon>Desulfosporosinus</taxon>
    </lineage>
</organism>
<reference evidence="2" key="1">
    <citation type="submission" date="2018-02" db="EMBL/GenBank/DDBJ databases">
        <authorList>
            <person name="Hausmann B."/>
        </authorList>
    </citation>
    <scope>NUCLEOTIDE SEQUENCE [LARGE SCALE GENOMIC DNA]</scope>
    <source>
        <strain evidence="2">Peat soil MAG SbF1</strain>
    </source>
</reference>
<accession>A0A2U3KEV2</accession>
<dbReference type="EMBL" id="OMOF01000101">
    <property type="protein sequence ID" value="SPF38087.1"/>
    <property type="molecule type" value="Genomic_DNA"/>
</dbReference>
<dbReference type="AlphaFoldDB" id="A0A2U3KEV2"/>
<protein>
    <submittedName>
        <fullName evidence="1">Uncharacterized protein</fullName>
    </submittedName>
</protein>
<evidence type="ECO:0000313" key="2">
    <source>
        <dbReference type="Proteomes" id="UP000238916"/>
    </source>
</evidence>
<proteinExistence type="predicted"/>
<sequence length="59" mass="6679">MELKEGERMESRILKAIEGLREDFNGKFDALTSQVNTIASQVGTLTSQVEPSRYYNKPT</sequence>
<evidence type="ECO:0000313" key="1">
    <source>
        <dbReference type="EMBL" id="SPF38087.1"/>
    </source>
</evidence>